<organism evidence="1 2">
    <name type="scientific">Litorilituus lipolyticus</name>
    <dbReference type="NCBI Taxonomy" id="2491017"/>
    <lineage>
        <taxon>Bacteria</taxon>
        <taxon>Pseudomonadati</taxon>
        <taxon>Pseudomonadota</taxon>
        <taxon>Gammaproteobacteria</taxon>
        <taxon>Alteromonadales</taxon>
        <taxon>Colwelliaceae</taxon>
        <taxon>Litorilituus</taxon>
    </lineage>
</organism>
<evidence type="ECO:0000313" key="1">
    <source>
        <dbReference type="EMBL" id="TPH14670.1"/>
    </source>
</evidence>
<accession>A0A502KSF0</accession>
<comment type="caution">
    <text evidence="1">The sequence shown here is derived from an EMBL/GenBank/DDBJ whole genome shotgun (WGS) entry which is preliminary data.</text>
</comment>
<dbReference type="RefSeq" id="WP_140603648.1">
    <property type="nucleotide sequence ID" value="NZ_SAWY01000021.1"/>
</dbReference>
<sequence length="201" mass="22869">MEFSSEELDFFKNIFSEPVVDCSLNQNKHKLSVQTSIPSNLKTILGNSKLTLLAEISHYQLWFPVSISLSEAGDFIPELGIPEIIDVQGSERSWRVNTPENVSLFNSCQNQEIEVLSLSGTGVTFKAKNNGETIKQLENASLEMRLPDKQRVKLALDPVRSEDDVIAAKFKHFEQGRESLRKFLYNSHKTKYSELYEDIIL</sequence>
<evidence type="ECO:0000313" key="2">
    <source>
        <dbReference type="Proteomes" id="UP000315303"/>
    </source>
</evidence>
<dbReference type="OrthoDB" id="6398247at2"/>
<protein>
    <submittedName>
        <fullName evidence="1">Uncharacterized protein</fullName>
    </submittedName>
</protein>
<keyword evidence="2" id="KW-1185">Reference proteome</keyword>
<dbReference type="AlphaFoldDB" id="A0A502KSF0"/>
<dbReference type="Proteomes" id="UP000315303">
    <property type="component" value="Unassembled WGS sequence"/>
</dbReference>
<proteinExistence type="predicted"/>
<dbReference type="EMBL" id="SAWY01000021">
    <property type="protein sequence ID" value="TPH14670.1"/>
    <property type="molecule type" value="Genomic_DNA"/>
</dbReference>
<gene>
    <name evidence="1" type="ORF">EPA86_11300</name>
</gene>
<name>A0A502KSF0_9GAMM</name>
<reference evidence="1 2" key="1">
    <citation type="submission" date="2019-01" db="EMBL/GenBank/DDBJ databases">
        <title>Litorilituus lipolytica sp. nov., isolated from intertidal sand of the Yellow Sea in China.</title>
        <authorList>
            <person name="Liu A."/>
        </authorList>
    </citation>
    <scope>NUCLEOTIDE SEQUENCE [LARGE SCALE GENOMIC DNA]</scope>
    <source>
        <strain evidence="1 2">RZ04</strain>
    </source>
</reference>